<dbReference type="GO" id="GO:0006744">
    <property type="term" value="P:ubiquinone biosynthetic process"/>
    <property type="evidence" value="ECO:0007669"/>
    <property type="project" value="UniProtKB-UniRule"/>
</dbReference>
<evidence type="ECO:0000256" key="6">
    <source>
        <dbReference type="ARBA" id="ARBA00023033"/>
    </source>
</evidence>
<reference evidence="10" key="2">
    <citation type="submission" date="2020-10" db="UniProtKB">
        <authorList>
            <consortium name="WormBaseParasite"/>
        </authorList>
    </citation>
    <scope>IDENTIFICATION</scope>
</reference>
<evidence type="ECO:0000256" key="8">
    <source>
        <dbReference type="HAMAP-Rule" id="MF_03194"/>
    </source>
</evidence>
<evidence type="ECO:0000313" key="9">
    <source>
        <dbReference type="Proteomes" id="UP000492821"/>
    </source>
</evidence>
<dbReference type="Pfam" id="PF03232">
    <property type="entry name" value="COQ7"/>
    <property type="match status" value="1"/>
</dbReference>
<feature type="binding site" evidence="8">
    <location>
        <position position="36"/>
    </location>
    <ligand>
        <name>Fe cation</name>
        <dbReference type="ChEBI" id="CHEBI:24875"/>
        <label>1</label>
    </ligand>
</feature>
<comment type="subunit">
    <text evidence="8">Component of a multi-subunit COQ enzyme complex.</text>
</comment>
<comment type="similarity">
    <text evidence="8">Belongs to the COQ7 family.</text>
</comment>
<evidence type="ECO:0000256" key="5">
    <source>
        <dbReference type="ARBA" id="ARBA00023004"/>
    </source>
</evidence>
<evidence type="ECO:0000256" key="2">
    <source>
        <dbReference type="ARBA" id="ARBA00022688"/>
    </source>
</evidence>
<comment type="function">
    <text evidence="8">Catalyzes the hydroxylation of 2-polyprenyl-3-methyl-6-methoxy-1,4-benzoquinol (DMQH2) during ubiquinone biosynthesis. Has also a structural role in the COQ enzyme complex, stabilizing other COQ polypeptides. Involved in lifespan determination in a ubiquinone-independent manner.</text>
</comment>
<dbReference type="InterPro" id="IPR011566">
    <property type="entry name" value="Ubq_synth_Coq7"/>
</dbReference>
<dbReference type="PANTHER" id="PTHR11237">
    <property type="entry name" value="COENZYME Q10 BIOSYNTHESIS PROTEIN 7"/>
    <property type="match status" value="1"/>
</dbReference>
<dbReference type="Gene3D" id="1.20.1260.10">
    <property type="match status" value="1"/>
</dbReference>
<dbReference type="InterPro" id="IPR009078">
    <property type="entry name" value="Ferritin-like_SF"/>
</dbReference>
<keyword evidence="5 8" id="KW-0408">Iron</keyword>
<dbReference type="SUPFAM" id="SSF47240">
    <property type="entry name" value="Ferritin-like"/>
    <property type="match status" value="1"/>
</dbReference>
<feature type="binding site" evidence="8">
    <location>
        <position position="66"/>
    </location>
    <ligand>
        <name>Fe cation</name>
        <dbReference type="ChEBI" id="CHEBI:24875"/>
        <label>1</label>
    </ligand>
</feature>
<dbReference type="AlphaFoldDB" id="A0A7E4UTS1"/>
<keyword evidence="3 8" id="KW-0479">Metal-binding</keyword>
<keyword evidence="9" id="KW-1185">Reference proteome</keyword>
<feature type="binding site" evidence="8">
    <location>
        <position position="154"/>
    </location>
    <ligand>
        <name>Fe cation</name>
        <dbReference type="ChEBI" id="CHEBI:24875"/>
        <label>2</label>
    </ligand>
</feature>
<dbReference type="GO" id="GO:0008682">
    <property type="term" value="F:3-demethoxyubiquinol 3-hydroxylase activity"/>
    <property type="evidence" value="ECO:0007669"/>
    <property type="project" value="UniProtKB-EC"/>
</dbReference>
<accession>A0A7E4UTS1</accession>
<keyword evidence="4 8" id="KW-0560">Oxidoreductase</keyword>
<dbReference type="PANTHER" id="PTHR11237:SF4">
    <property type="entry name" value="5-DEMETHOXYUBIQUINONE HYDROXYLASE, MITOCHONDRIAL"/>
    <property type="match status" value="1"/>
</dbReference>
<organism evidence="9 10">
    <name type="scientific">Panagrellus redivivus</name>
    <name type="common">Microworm</name>
    <dbReference type="NCBI Taxonomy" id="6233"/>
    <lineage>
        <taxon>Eukaryota</taxon>
        <taxon>Metazoa</taxon>
        <taxon>Ecdysozoa</taxon>
        <taxon>Nematoda</taxon>
        <taxon>Chromadorea</taxon>
        <taxon>Rhabditida</taxon>
        <taxon>Tylenchina</taxon>
        <taxon>Panagrolaimomorpha</taxon>
        <taxon>Panagrolaimoidea</taxon>
        <taxon>Panagrolaimidae</taxon>
        <taxon>Panagrellus</taxon>
    </lineage>
</organism>
<evidence type="ECO:0000256" key="7">
    <source>
        <dbReference type="ARBA" id="ARBA00023136"/>
    </source>
</evidence>
<sequence>MHRSFVRLAATTTGKSNNQLRQKLIEKIIRVDHAGELGADRIYAGQMAVMKGSSIASIIQHMWDEEKEHLDTMERLCAKHEVPPTVFAPIFSVAAYALGVGTALMGKEGAMACTVAVEELIGKHYNDQIKELIDDDPTAHADLLKTLTRLRDEEMEHHETGVVNDGPKAPLFDALKFAIQTGCKGAIWAAERV</sequence>
<dbReference type="GO" id="GO:2000377">
    <property type="term" value="P:regulation of reactive oxygen species metabolic process"/>
    <property type="evidence" value="ECO:0007669"/>
    <property type="project" value="TreeGrafter"/>
</dbReference>
<feature type="binding site" evidence="8">
    <location>
        <position position="69"/>
    </location>
    <ligand>
        <name>Fe cation</name>
        <dbReference type="ChEBI" id="CHEBI:24875"/>
        <label>1</label>
    </ligand>
</feature>
<feature type="binding site" evidence="8">
    <location>
        <position position="66"/>
    </location>
    <ligand>
        <name>Fe cation</name>
        <dbReference type="ChEBI" id="CHEBI:24875"/>
        <label>2</label>
    </ligand>
</feature>
<dbReference type="HAMAP" id="MF_01658">
    <property type="entry name" value="COQ7"/>
    <property type="match status" value="1"/>
</dbReference>
<reference evidence="9" key="1">
    <citation type="journal article" date="2013" name="Genetics">
        <title>The draft genome and transcriptome of Panagrellus redivivus are shaped by the harsh demands of a free-living lifestyle.</title>
        <authorList>
            <person name="Srinivasan J."/>
            <person name="Dillman A.R."/>
            <person name="Macchietto M.G."/>
            <person name="Heikkinen L."/>
            <person name="Lakso M."/>
            <person name="Fracchia K.M."/>
            <person name="Antoshechkin I."/>
            <person name="Mortazavi A."/>
            <person name="Wong G."/>
            <person name="Sternberg P.W."/>
        </authorList>
    </citation>
    <scope>NUCLEOTIDE SEQUENCE [LARGE SCALE GENOMIC DNA]</scope>
    <source>
        <strain evidence="9">MT8872</strain>
    </source>
</reference>
<comment type="catalytic activity">
    <reaction evidence="8">
        <text>a 5-methoxy-2-methyl-3-(all-trans-polyprenyl)benzene-1,4-diol + AH2 + O2 = a 3-demethylubiquinol + A + H2O</text>
        <dbReference type="Rhea" id="RHEA:50908"/>
        <dbReference type="Rhea" id="RHEA-COMP:10859"/>
        <dbReference type="Rhea" id="RHEA-COMP:10914"/>
        <dbReference type="ChEBI" id="CHEBI:13193"/>
        <dbReference type="ChEBI" id="CHEBI:15377"/>
        <dbReference type="ChEBI" id="CHEBI:15379"/>
        <dbReference type="ChEBI" id="CHEBI:17499"/>
        <dbReference type="ChEBI" id="CHEBI:84167"/>
        <dbReference type="ChEBI" id="CHEBI:84422"/>
        <dbReference type="EC" id="1.14.99.60"/>
    </reaction>
</comment>
<dbReference type="GO" id="GO:0031314">
    <property type="term" value="C:extrinsic component of mitochondrial inner membrane"/>
    <property type="evidence" value="ECO:0007669"/>
    <property type="project" value="UniProtKB-UniRule"/>
</dbReference>
<comment type="pathway">
    <text evidence="1 8">Cofactor biosynthesis; ubiquinone biosynthesis.</text>
</comment>
<comment type="cofactor">
    <cofactor evidence="8">
        <name>Fe cation</name>
        <dbReference type="ChEBI" id="CHEBI:24875"/>
    </cofactor>
    <text evidence="8">Binds 2 iron ions per subunit.</text>
</comment>
<dbReference type="CDD" id="cd01042">
    <property type="entry name" value="DMQH"/>
    <property type="match status" value="1"/>
</dbReference>
<dbReference type="GO" id="GO:0005634">
    <property type="term" value="C:nucleus"/>
    <property type="evidence" value="ECO:0007669"/>
    <property type="project" value="TreeGrafter"/>
</dbReference>
<evidence type="ECO:0000313" key="10">
    <source>
        <dbReference type="WBParaSite" id="Pan_g12716.t1"/>
    </source>
</evidence>
<dbReference type="GO" id="GO:0010468">
    <property type="term" value="P:regulation of gene expression"/>
    <property type="evidence" value="ECO:0007669"/>
    <property type="project" value="TreeGrafter"/>
</dbReference>
<feature type="binding site" evidence="8">
    <location>
        <position position="157"/>
    </location>
    <ligand>
        <name>Fe cation</name>
        <dbReference type="ChEBI" id="CHEBI:24875"/>
        <label>2</label>
    </ligand>
</feature>
<dbReference type="GO" id="GO:0046872">
    <property type="term" value="F:metal ion binding"/>
    <property type="evidence" value="ECO:0007669"/>
    <property type="project" value="UniProtKB-KW"/>
</dbReference>
<protein>
    <recommendedName>
        <fullName evidence="8">5-demethoxyubiquinone hydroxylase, mitochondrial</fullName>
        <shortName evidence="8">DMQ hydroxylase</shortName>
        <ecNumber evidence="8">1.14.99.60</ecNumber>
    </recommendedName>
    <alternativeName>
        <fullName evidence="8">Ubiquinone biosynthesis monooxygenase COQ7</fullName>
    </alternativeName>
</protein>
<keyword evidence="8" id="KW-0496">Mitochondrion</keyword>
<keyword evidence="6 8" id="KW-0503">Monooxygenase</keyword>
<dbReference type="UniPathway" id="UPA00232"/>
<keyword evidence="7 8" id="KW-0472">Membrane</keyword>
<dbReference type="GO" id="GO:0016709">
    <property type="term" value="F:oxidoreductase activity, acting on paired donors, with incorporation or reduction of molecular oxygen, NAD(P)H as one donor, and incorporation of one atom of oxygen"/>
    <property type="evidence" value="ECO:0007669"/>
    <property type="project" value="UniProtKB-UniRule"/>
</dbReference>
<proteinExistence type="inferred from homology"/>
<evidence type="ECO:0000256" key="1">
    <source>
        <dbReference type="ARBA" id="ARBA00004749"/>
    </source>
</evidence>
<evidence type="ECO:0000256" key="4">
    <source>
        <dbReference type="ARBA" id="ARBA00023002"/>
    </source>
</evidence>
<dbReference type="EC" id="1.14.99.60" evidence="8"/>
<feature type="binding site" evidence="8">
    <location>
        <position position="118"/>
    </location>
    <ligand>
        <name>Fe cation</name>
        <dbReference type="ChEBI" id="CHEBI:24875"/>
        <label>2</label>
    </ligand>
</feature>
<dbReference type="InterPro" id="IPR012347">
    <property type="entry name" value="Ferritin-like"/>
</dbReference>
<dbReference type="GO" id="GO:0008340">
    <property type="term" value="P:determination of adult lifespan"/>
    <property type="evidence" value="ECO:0007669"/>
    <property type="project" value="TreeGrafter"/>
</dbReference>
<comment type="subcellular location">
    <subcellularLocation>
        <location evidence="8">Mitochondrion inner membrane</location>
        <topology evidence="8">Peripheral membrane protein</topology>
        <orientation evidence="8">Matrix side</orientation>
    </subcellularLocation>
</comment>
<keyword evidence="2 8" id="KW-0831">Ubiquinone biosynthesis</keyword>
<feature type="binding site" evidence="8">
    <location>
        <position position="154"/>
    </location>
    <ligand>
        <name>Fe cation</name>
        <dbReference type="ChEBI" id="CHEBI:24875"/>
        <label>1</label>
    </ligand>
</feature>
<keyword evidence="8" id="KW-0999">Mitochondrion inner membrane</keyword>
<dbReference type="Proteomes" id="UP000492821">
    <property type="component" value="Unassembled WGS sequence"/>
</dbReference>
<dbReference type="WBParaSite" id="Pan_g12716.t1">
    <property type="protein sequence ID" value="Pan_g12716.t1"/>
    <property type="gene ID" value="Pan_g12716"/>
</dbReference>
<name>A0A7E4UTS1_PANRE</name>
<evidence type="ECO:0000256" key="3">
    <source>
        <dbReference type="ARBA" id="ARBA00022723"/>
    </source>
</evidence>